<dbReference type="AlphaFoldDB" id="A0A0F9C7F2"/>
<accession>A0A0F9C7F2</accession>
<organism evidence="1">
    <name type="scientific">marine sediment metagenome</name>
    <dbReference type="NCBI Taxonomy" id="412755"/>
    <lineage>
        <taxon>unclassified sequences</taxon>
        <taxon>metagenomes</taxon>
        <taxon>ecological metagenomes</taxon>
    </lineage>
</organism>
<protein>
    <submittedName>
        <fullName evidence="1">Uncharacterized protein</fullName>
    </submittedName>
</protein>
<evidence type="ECO:0000313" key="1">
    <source>
        <dbReference type="EMBL" id="KKL45308.1"/>
    </source>
</evidence>
<gene>
    <name evidence="1" type="ORF">LCGC14_2357020</name>
</gene>
<reference evidence="1" key="1">
    <citation type="journal article" date="2015" name="Nature">
        <title>Complex archaea that bridge the gap between prokaryotes and eukaryotes.</title>
        <authorList>
            <person name="Spang A."/>
            <person name="Saw J.H."/>
            <person name="Jorgensen S.L."/>
            <person name="Zaremba-Niedzwiedzka K."/>
            <person name="Martijn J."/>
            <person name="Lind A.E."/>
            <person name="van Eijk R."/>
            <person name="Schleper C."/>
            <person name="Guy L."/>
            <person name="Ettema T.J."/>
        </authorList>
    </citation>
    <scope>NUCLEOTIDE SEQUENCE</scope>
</reference>
<dbReference type="EMBL" id="LAZR01034436">
    <property type="protein sequence ID" value="KKL45308.1"/>
    <property type="molecule type" value="Genomic_DNA"/>
</dbReference>
<sequence>MGVVDTMTEEMRISELHRLYRYMLIADAEITDVQSPEPNVYHITLGWWQYCEVTRLPDELIIPMKGIEGGYKFWSSHEIILHPQVCKLSEEVLLKLGFTV</sequence>
<name>A0A0F9C7F2_9ZZZZ</name>
<proteinExistence type="predicted"/>
<comment type="caution">
    <text evidence="1">The sequence shown here is derived from an EMBL/GenBank/DDBJ whole genome shotgun (WGS) entry which is preliminary data.</text>
</comment>